<accession>A0A3N4HUU1</accession>
<dbReference type="OrthoDB" id="2379842at2759"/>
<name>A0A3N4HUU1_ASCIM</name>
<keyword evidence="1" id="KW-0175">Coiled coil</keyword>
<reference evidence="3 4" key="1">
    <citation type="journal article" date="2018" name="Nat. Ecol. Evol.">
        <title>Pezizomycetes genomes reveal the molecular basis of ectomycorrhizal truffle lifestyle.</title>
        <authorList>
            <person name="Murat C."/>
            <person name="Payen T."/>
            <person name="Noel B."/>
            <person name="Kuo A."/>
            <person name="Morin E."/>
            <person name="Chen J."/>
            <person name="Kohler A."/>
            <person name="Krizsan K."/>
            <person name="Balestrini R."/>
            <person name="Da Silva C."/>
            <person name="Montanini B."/>
            <person name="Hainaut M."/>
            <person name="Levati E."/>
            <person name="Barry K.W."/>
            <person name="Belfiori B."/>
            <person name="Cichocki N."/>
            <person name="Clum A."/>
            <person name="Dockter R.B."/>
            <person name="Fauchery L."/>
            <person name="Guy J."/>
            <person name="Iotti M."/>
            <person name="Le Tacon F."/>
            <person name="Lindquist E.A."/>
            <person name="Lipzen A."/>
            <person name="Malagnac F."/>
            <person name="Mello A."/>
            <person name="Molinier V."/>
            <person name="Miyauchi S."/>
            <person name="Poulain J."/>
            <person name="Riccioni C."/>
            <person name="Rubini A."/>
            <person name="Sitrit Y."/>
            <person name="Splivallo R."/>
            <person name="Traeger S."/>
            <person name="Wang M."/>
            <person name="Zifcakova L."/>
            <person name="Wipf D."/>
            <person name="Zambonelli A."/>
            <person name="Paolocci F."/>
            <person name="Nowrousian M."/>
            <person name="Ottonello S."/>
            <person name="Baldrian P."/>
            <person name="Spatafora J.W."/>
            <person name="Henrissat B."/>
            <person name="Nagy L.G."/>
            <person name="Aury J.M."/>
            <person name="Wincker P."/>
            <person name="Grigoriev I.V."/>
            <person name="Bonfante P."/>
            <person name="Martin F.M."/>
        </authorList>
    </citation>
    <scope>NUCLEOTIDE SEQUENCE [LARGE SCALE GENOMIC DNA]</scope>
    <source>
        <strain evidence="3 4">RN42</strain>
    </source>
</reference>
<dbReference type="CDD" id="cd22744">
    <property type="entry name" value="OTU"/>
    <property type="match status" value="1"/>
</dbReference>
<evidence type="ECO:0000313" key="3">
    <source>
        <dbReference type="EMBL" id="RPA75751.1"/>
    </source>
</evidence>
<keyword evidence="4" id="KW-1185">Reference proteome</keyword>
<feature type="compositionally biased region" description="Low complexity" evidence="2">
    <location>
        <begin position="564"/>
        <end position="578"/>
    </location>
</feature>
<sequence>PVEDVASTRSLSKPTPGLLEIPTKSRSIQTSIVDALASGSTRQSSKLGTSNPALPPSEPTPPPPPPPQSRTLRARGRQNVVTRASSALTTRALPATQQELPLGLSKVEQDPSVKDAKDGILRKSEGVGHKSAPSATAFSPASRSSSEYPGLIPLEKGKVHHEASVSARHEELRVSTDDTVAGRLHSDKGSSQQTVIVPGADSAAPSSCFVDSPFKASSTKPSIDRSEAEQVDSQIKVGELIQRNSVPAREQTPGPYRQRTDDESCSESGSDEDARVADPFIDIVGIADDIDVEVSQFPELSPPCTTSADNERPTYVSAGLSLQPGISSQSQADQSSRIVPNATGATSSSQSFLAVNGNTAMPPASPPRGSIRSRNAIVPSKQTKLPPPANLTPRNTFLPLTSESAGMYLDSKFEEKVAAVFRSQVWRDSEWLRDVEDSLFTRLKSRLEEDSETGLIQDGFTAAARKRKYANTLSDVSSQQDNDALEVAQEPGKRIRLLDSVRVGGDGVCHGKHQEYEAKDKLIESLQKQNEGYRTQLLLLSERLKLLEGTENLERAPFYEVETSGSHVSSPKIPSSSGRFKSDTSVPTSTSQGNPITLPVAPIATSIKSQFTETRALPDIRMGVDAIRAPAKQNSGNPSRQSNPTSTTIAPMALSSKAVRSLGRPVVTDTRPPLFPRSTTPTTTSGPSTLPAATPRGRENGTRGPPTPTPTPGTPSARESRDRGLPSPAKAAPTRRIPAPSNSQTITPSRRLFGAEARRVALQPAAALIGSTTSLHTVGLSVKAPINIPSDDQELPAENDELLELYRMPTSQNDDTILKYLGMTEKDLIDETVGDGVNCGFKALARSILGCESMFDHLRLRAHEEFCKHEEFYMSLGWFKDDRSVEDLKRDLLGVSVPSQRNWYRNPIHTRMIANAFGGFIAVLERPDAKKVHIFGPSTSDKSEFFARLLTADEKPNRLYGICLVNDNHWKGFPLQITGNVKTREKLVRLHREAGLNPNLTVTMNWDGHMFVGSK</sequence>
<feature type="region of interest" description="Disordered" evidence="2">
    <location>
        <begin position="561"/>
        <end position="597"/>
    </location>
</feature>
<evidence type="ECO:0000256" key="2">
    <source>
        <dbReference type="SAM" id="MobiDB-lite"/>
    </source>
</evidence>
<feature type="compositionally biased region" description="Polar residues" evidence="2">
    <location>
        <begin position="24"/>
        <end position="51"/>
    </location>
</feature>
<evidence type="ECO:0000256" key="1">
    <source>
        <dbReference type="SAM" id="Coils"/>
    </source>
</evidence>
<dbReference type="AlphaFoldDB" id="A0A3N4HUU1"/>
<feature type="region of interest" description="Disordered" evidence="2">
    <location>
        <begin position="629"/>
        <end position="747"/>
    </location>
</feature>
<feature type="compositionally biased region" description="Basic and acidic residues" evidence="2">
    <location>
        <begin position="155"/>
        <end position="176"/>
    </location>
</feature>
<proteinExistence type="predicted"/>
<dbReference type="Proteomes" id="UP000275078">
    <property type="component" value="Unassembled WGS sequence"/>
</dbReference>
<feature type="compositionally biased region" description="Low complexity" evidence="2">
    <location>
        <begin position="131"/>
        <end position="146"/>
    </location>
</feature>
<feature type="coiled-coil region" evidence="1">
    <location>
        <begin position="516"/>
        <end position="543"/>
    </location>
</feature>
<evidence type="ECO:0000313" key="4">
    <source>
        <dbReference type="Proteomes" id="UP000275078"/>
    </source>
</evidence>
<feature type="compositionally biased region" description="Polar residues" evidence="2">
    <location>
        <begin position="79"/>
        <end position="99"/>
    </location>
</feature>
<feature type="compositionally biased region" description="Polar residues" evidence="2">
    <location>
        <begin position="632"/>
        <end position="649"/>
    </location>
</feature>
<dbReference type="EMBL" id="ML119757">
    <property type="protein sequence ID" value="RPA75751.1"/>
    <property type="molecule type" value="Genomic_DNA"/>
</dbReference>
<feature type="compositionally biased region" description="Polar residues" evidence="2">
    <location>
        <begin position="583"/>
        <end position="595"/>
    </location>
</feature>
<protein>
    <recommendedName>
        <fullName evidence="5">OTU domain-containing protein</fullName>
    </recommendedName>
</protein>
<feature type="non-terminal residue" evidence="3">
    <location>
        <position position="1"/>
    </location>
</feature>
<feature type="region of interest" description="Disordered" evidence="2">
    <location>
        <begin position="1"/>
        <end position="275"/>
    </location>
</feature>
<feature type="compositionally biased region" description="Low complexity" evidence="2">
    <location>
        <begin position="670"/>
        <end position="695"/>
    </location>
</feature>
<feature type="compositionally biased region" description="Basic and acidic residues" evidence="2">
    <location>
        <begin position="107"/>
        <end position="128"/>
    </location>
</feature>
<feature type="region of interest" description="Disordered" evidence="2">
    <location>
        <begin position="325"/>
        <end position="345"/>
    </location>
</feature>
<evidence type="ECO:0008006" key="5">
    <source>
        <dbReference type="Google" id="ProtNLM"/>
    </source>
</evidence>
<feature type="compositionally biased region" description="Pro residues" evidence="2">
    <location>
        <begin position="53"/>
        <end position="68"/>
    </location>
</feature>
<gene>
    <name evidence="3" type="ORF">BJ508DRAFT_311661</name>
</gene>
<organism evidence="3 4">
    <name type="scientific">Ascobolus immersus RN42</name>
    <dbReference type="NCBI Taxonomy" id="1160509"/>
    <lineage>
        <taxon>Eukaryota</taxon>
        <taxon>Fungi</taxon>
        <taxon>Dikarya</taxon>
        <taxon>Ascomycota</taxon>
        <taxon>Pezizomycotina</taxon>
        <taxon>Pezizomycetes</taxon>
        <taxon>Pezizales</taxon>
        <taxon>Ascobolaceae</taxon>
        <taxon>Ascobolus</taxon>
    </lineage>
</organism>